<dbReference type="GO" id="GO:0009658">
    <property type="term" value="P:chloroplast organization"/>
    <property type="evidence" value="ECO:0007669"/>
    <property type="project" value="InterPro"/>
</dbReference>
<feature type="region of interest" description="Disordered" evidence="1">
    <location>
        <begin position="88"/>
        <end position="113"/>
    </location>
</feature>
<dbReference type="PANTHER" id="PTHR37219:SF1">
    <property type="entry name" value="PROTEIN PALE CRESS, CHLOROPLASTIC"/>
    <property type="match status" value="1"/>
</dbReference>
<dbReference type="GO" id="GO:0010239">
    <property type="term" value="P:chloroplast mRNA processing"/>
    <property type="evidence" value="ECO:0007669"/>
    <property type="project" value="InterPro"/>
</dbReference>
<dbReference type="GO" id="GO:0048366">
    <property type="term" value="P:leaf development"/>
    <property type="evidence" value="ECO:0007669"/>
    <property type="project" value="InterPro"/>
</dbReference>
<dbReference type="AlphaFoldDB" id="A0A438KHQ9"/>
<dbReference type="EMBL" id="QGNW01000006">
    <property type="protein sequence ID" value="RVX20730.1"/>
    <property type="molecule type" value="Genomic_DNA"/>
</dbReference>
<evidence type="ECO:0000313" key="2">
    <source>
        <dbReference type="EMBL" id="RVX20730.1"/>
    </source>
</evidence>
<evidence type="ECO:0000313" key="3">
    <source>
        <dbReference type="Proteomes" id="UP000288805"/>
    </source>
</evidence>
<dbReference type="InterPro" id="IPR034563">
    <property type="entry name" value="PALE_CRESS"/>
</dbReference>
<dbReference type="GO" id="GO:0009507">
    <property type="term" value="C:chloroplast"/>
    <property type="evidence" value="ECO:0007669"/>
    <property type="project" value="GOC"/>
</dbReference>
<protein>
    <submittedName>
        <fullName evidence="2">Protein PALE CRESS, chloroplastic</fullName>
    </submittedName>
</protein>
<dbReference type="PANTHER" id="PTHR37219">
    <property type="entry name" value="PROTEIN PALE CRESS, CHLOROPLASTIC"/>
    <property type="match status" value="1"/>
</dbReference>
<organism evidence="2 3">
    <name type="scientific">Vitis vinifera</name>
    <name type="common">Grape</name>
    <dbReference type="NCBI Taxonomy" id="29760"/>
    <lineage>
        <taxon>Eukaryota</taxon>
        <taxon>Viridiplantae</taxon>
        <taxon>Streptophyta</taxon>
        <taxon>Embryophyta</taxon>
        <taxon>Tracheophyta</taxon>
        <taxon>Spermatophyta</taxon>
        <taxon>Magnoliopsida</taxon>
        <taxon>eudicotyledons</taxon>
        <taxon>Gunneridae</taxon>
        <taxon>Pentapetalae</taxon>
        <taxon>rosids</taxon>
        <taxon>Vitales</taxon>
        <taxon>Vitaceae</taxon>
        <taxon>Viteae</taxon>
        <taxon>Vitis</taxon>
    </lineage>
</organism>
<sequence>MEAKAFRLLCAPLPPSPQPTSTVGRITIPLKPSPFNSKPPSGAGVLRRSKNKEEQELYGLPKEYYDDAFSKLMCNTLTTQGFRFPGQEWQARQREKTKELHRRRQEEEEEEERKVEEYREIGLRLKGYPEEEVKKAKKLVSSFIRSAEEVEEVIRHYNVKMTGMSSIHNAKAPHSGKPLDKALHSKQLAIFYIHCEEKLLTWPTAFLFILMHHSLCVPKIEEAAEKGELTELVLMVIWNRLDLARRDDEKDAVRSLDLLYRRVETEILKREASPAMRLLNDLLNMHDGFDDEGWLKKCKKCMIDTFPREDPFSILVPAGFNIDEHQGKLRPPLEVDDPLLRVDFVREVDALLQEVRPEQSEAQNAQGLDPESVASRLKQQEKQQTIRQVEALLDLAINLKW</sequence>
<gene>
    <name evidence="2" type="primary">PAC_1</name>
    <name evidence="2" type="ORF">CK203_002686</name>
</gene>
<dbReference type="Proteomes" id="UP000288805">
    <property type="component" value="Unassembled WGS sequence"/>
</dbReference>
<name>A0A438KHQ9_VITVI</name>
<accession>A0A438KHQ9</accession>
<proteinExistence type="predicted"/>
<feature type="region of interest" description="Disordered" evidence="1">
    <location>
        <begin position="12"/>
        <end position="52"/>
    </location>
</feature>
<reference evidence="2 3" key="1">
    <citation type="journal article" date="2018" name="PLoS Genet.">
        <title>Population sequencing reveals clonal diversity and ancestral inbreeding in the grapevine cultivar Chardonnay.</title>
        <authorList>
            <person name="Roach M.J."/>
            <person name="Johnson D.L."/>
            <person name="Bohlmann J."/>
            <person name="van Vuuren H.J."/>
            <person name="Jones S.J."/>
            <person name="Pretorius I.S."/>
            <person name="Schmidt S.A."/>
            <person name="Borneman A.R."/>
        </authorList>
    </citation>
    <scope>NUCLEOTIDE SEQUENCE [LARGE SCALE GENOMIC DNA]</scope>
    <source>
        <strain evidence="3">cv. Chardonnay</strain>
        <tissue evidence="2">Leaf</tissue>
    </source>
</reference>
<evidence type="ECO:0000256" key="1">
    <source>
        <dbReference type="SAM" id="MobiDB-lite"/>
    </source>
</evidence>
<comment type="caution">
    <text evidence="2">The sequence shown here is derived from an EMBL/GenBank/DDBJ whole genome shotgun (WGS) entry which is preliminary data.</text>
</comment>